<keyword evidence="5 8" id="KW-1133">Transmembrane helix</keyword>
<dbReference type="PANTHER" id="PTHR31145">
    <property type="entry name" value="INTEGRAL MEMBRANE PROTEIN (AFU_ORTHOLOGUE AFUA_7G01610)"/>
    <property type="match status" value="1"/>
</dbReference>
<evidence type="ECO:0000256" key="4">
    <source>
        <dbReference type="ARBA" id="ARBA00022729"/>
    </source>
</evidence>
<comment type="similarity">
    <text evidence="2">Belongs to the transient receptor potential (TRP) ion channel family.</text>
</comment>
<accession>M2QK66</accession>
<feature type="transmembrane region" description="Helical" evidence="8">
    <location>
        <begin position="336"/>
        <end position="357"/>
    </location>
</feature>
<feature type="transmembrane region" description="Helical" evidence="8">
    <location>
        <begin position="492"/>
        <end position="511"/>
    </location>
</feature>
<dbReference type="SMART" id="SM01320">
    <property type="entry name" value="TRP_N"/>
    <property type="match status" value="1"/>
</dbReference>
<dbReference type="AlphaFoldDB" id="M2QK66"/>
<feature type="transmembrane region" description="Helical" evidence="8">
    <location>
        <begin position="405"/>
        <end position="430"/>
    </location>
</feature>
<feature type="region of interest" description="Disordered" evidence="7">
    <location>
        <begin position="625"/>
        <end position="661"/>
    </location>
</feature>
<dbReference type="GO" id="GO:0009272">
    <property type="term" value="P:fungal-type cell wall biogenesis"/>
    <property type="evidence" value="ECO:0007669"/>
    <property type="project" value="TreeGrafter"/>
</dbReference>
<evidence type="ECO:0000259" key="10">
    <source>
        <dbReference type="SMART" id="SM01320"/>
    </source>
</evidence>
<feature type="signal peptide" evidence="9">
    <location>
        <begin position="1"/>
        <end position="24"/>
    </location>
</feature>
<dbReference type="HOGENOM" id="CLU_013753_1_0_1"/>
<dbReference type="PANTHER" id="PTHR31145:SF2">
    <property type="entry name" value="FLAVIN CARRIER PROTEIN 2"/>
    <property type="match status" value="1"/>
</dbReference>
<evidence type="ECO:0000256" key="5">
    <source>
        <dbReference type="ARBA" id="ARBA00022989"/>
    </source>
</evidence>
<gene>
    <name evidence="11" type="ORF">CERSUDRAFT_114072</name>
</gene>
<sequence>MFFSVAWLRLPLAVSLLLPALARAHEDSLFTSSVTYCAPPEEILVQQFDVAYFAANSSVSFNISAASVLPNLNVSATLYINVYGMQPLNLTIDICSLFSGALCPLPMYNFTGWDSIPLPSSLDVASRLPGIAYVIPDLEAFAQLTLTEVGTDQVKACVQSTLSNGWSTHQRAVEWTTAAMALLALLGSIWQSVMMDALALMPVRLLDLVYLYQTIAASGLLGLNYPVVYRAFTLNFAWALGLFAAGPSSHVQHSINSMRHLTGGQLADASSGGAVPLVNRKMSPYNVPESANTFLAPAALPRVRLAEGLLARASAAGSAVRVGGDVATVTPESANVLAPGIPIFVNSIGIATANAFVTVFLVGLVYAAVVLAALALAYGAAVALGRTRKGRDSDKLAEFRQEYPAWARAWGLRAASVCVVPVLVFSFYQWTLKDSWLSVLLSVITLLTIAGIVLYSYYLVIRSVVRARSSSTAPAPPPSTVPLTAPYAPHRAWYGALLLAAVLVKALVTAFGSATGLAQAVVFLATDVLVFAALVVLKPYRTRRADVLMGFLAAVRMVASGLLIAFAQSLSLKPIPRVVIGIITAIIFSVAVLVMFFNVFVNMGLWRLLCDALCCARRRRAGDRALASNPSHGSDPSILEKGGASPVSGASGEGEAYREQQ</sequence>
<dbReference type="GO" id="GO:0016020">
    <property type="term" value="C:membrane"/>
    <property type="evidence" value="ECO:0007669"/>
    <property type="project" value="UniProtKB-SubCell"/>
</dbReference>
<comment type="subcellular location">
    <subcellularLocation>
        <location evidence="1">Membrane</location>
        <topology evidence="1">Multi-pass membrane protein</topology>
    </subcellularLocation>
</comment>
<keyword evidence="3 8" id="KW-0812">Transmembrane</keyword>
<evidence type="ECO:0000256" key="2">
    <source>
        <dbReference type="ARBA" id="ARBA00010642"/>
    </source>
</evidence>
<dbReference type="InterPro" id="IPR040241">
    <property type="entry name" value="TRP_Flc/Pkd2-like"/>
</dbReference>
<dbReference type="STRING" id="914234.M2QK66"/>
<feature type="transmembrane region" description="Helical" evidence="8">
    <location>
        <begin position="436"/>
        <end position="460"/>
    </location>
</feature>
<feature type="transmembrane region" description="Helical" evidence="8">
    <location>
        <begin position="363"/>
        <end position="384"/>
    </location>
</feature>
<evidence type="ECO:0000256" key="6">
    <source>
        <dbReference type="ARBA" id="ARBA00023136"/>
    </source>
</evidence>
<feature type="transmembrane region" description="Helical" evidence="8">
    <location>
        <begin position="205"/>
        <end position="225"/>
    </location>
</feature>
<dbReference type="InterPro" id="IPR032800">
    <property type="entry name" value="TRP_N"/>
</dbReference>
<evidence type="ECO:0000256" key="7">
    <source>
        <dbReference type="SAM" id="MobiDB-lite"/>
    </source>
</evidence>
<dbReference type="OrthoDB" id="2115177at2759"/>
<protein>
    <recommendedName>
        <fullName evidence="10">ML-like domain-containing protein</fullName>
    </recommendedName>
</protein>
<organism evidence="11 12">
    <name type="scientific">Ceriporiopsis subvermispora (strain B)</name>
    <name type="common">White-rot fungus</name>
    <name type="synonym">Gelatoporia subvermispora</name>
    <dbReference type="NCBI Taxonomy" id="914234"/>
    <lineage>
        <taxon>Eukaryota</taxon>
        <taxon>Fungi</taxon>
        <taxon>Dikarya</taxon>
        <taxon>Basidiomycota</taxon>
        <taxon>Agaricomycotina</taxon>
        <taxon>Agaricomycetes</taxon>
        <taxon>Polyporales</taxon>
        <taxon>Gelatoporiaceae</taxon>
        <taxon>Gelatoporia</taxon>
    </lineage>
</organism>
<evidence type="ECO:0000256" key="8">
    <source>
        <dbReference type="SAM" id="Phobius"/>
    </source>
</evidence>
<feature type="transmembrane region" description="Helical" evidence="8">
    <location>
        <begin position="579"/>
        <end position="601"/>
    </location>
</feature>
<proteinExistence type="inferred from homology"/>
<keyword evidence="4 9" id="KW-0732">Signal</keyword>
<feature type="transmembrane region" description="Helical" evidence="8">
    <location>
        <begin position="517"/>
        <end position="537"/>
    </location>
</feature>
<evidence type="ECO:0000313" key="12">
    <source>
        <dbReference type="Proteomes" id="UP000016930"/>
    </source>
</evidence>
<keyword evidence="12" id="KW-1185">Reference proteome</keyword>
<feature type="chain" id="PRO_5004023061" description="ML-like domain-containing protein" evidence="9">
    <location>
        <begin position="25"/>
        <end position="661"/>
    </location>
</feature>
<evidence type="ECO:0000313" key="11">
    <source>
        <dbReference type="EMBL" id="EMD37403.1"/>
    </source>
</evidence>
<feature type="transmembrane region" description="Helical" evidence="8">
    <location>
        <begin position="175"/>
        <end position="193"/>
    </location>
</feature>
<dbReference type="Pfam" id="PF14558">
    <property type="entry name" value="TRP_N"/>
    <property type="match status" value="1"/>
</dbReference>
<evidence type="ECO:0000256" key="3">
    <source>
        <dbReference type="ARBA" id="ARBA00022692"/>
    </source>
</evidence>
<feature type="transmembrane region" description="Helical" evidence="8">
    <location>
        <begin position="549"/>
        <end position="567"/>
    </location>
</feature>
<dbReference type="EMBL" id="KB445796">
    <property type="protein sequence ID" value="EMD37403.1"/>
    <property type="molecule type" value="Genomic_DNA"/>
</dbReference>
<evidence type="ECO:0000256" key="9">
    <source>
        <dbReference type="SAM" id="SignalP"/>
    </source>
</evidence>
<name>M2QK66_CERS8</name>
<feature type="domain" description="ML-like" evidence="10">
    <location>
        <begin position="27"/>
        <end position="169"/>
    </location>
</feature>
<reference evidence="11 12" key="1">
    <citation type="journal article" date="2012" name="Proc. Natl. Acad. Sci. U.S.A.">
        <title>Comparative genomics of Ceriporiopsis subvermispora and Phanerochaete chrysosporium provide insight into selective ligninolysis.</title>
        <authorList>
            <person name="Fernandez-Fueyo E."/>
            <person name="Ruiz-Duenas F.J."/>
            <person name="Ferreira P."/>
            <person name="Floudas D."/>
            <person name="Hibbett D.S."/>
            <person name="Canessa P."/>
            <person name="Larrondo L.F."/>
            <person name="James T.Y."/>
            <person name="Seelenfreund D."/>
            <person name="Lobos S."/>
            <person name="Polanco R."/>
            <person name="Tello M."/>
            <person name="Honda Y."/>
            <person name="Watanabe T."/>
            <person name="Watanabe T."/>
            <person name="Ryu J.S."/>
            <person name="Kubicek C.P."/>
            <person name="Schmoll M."/>
            <person name="Gaskell J."/>
            <person name="Hammel K.E."/>
            <person name="St John F.J."/>
            <person name="Vanden Wymelenberg A."/>
            <person name="Sabat G."/>
            <person name="Splinter BonDurant S."/>
            <person name="Syed K."/>
            <person name="Yadav J.S."/>
            <person name="Doddapaneni H."/>
            <person name="Subramanian V."/>
            <person name="Lavin J.L."/>
            <person name="Oguiza J.A."/>
            <person name="Perez G."/>
            <person name="Pisabarro A.G."/>
            <person name="Ramirez L."/>
            <person name="Santoyo F."/>
            <person name="Master E."/>
            <person name="Coutinho P.M."/>
            <person name="Henrissat B."/>
            <person name="Lombard V."/>
            <person name="Magnuson J.K."/>
            <person name="Kuees U."/>
            <person name="Hori C."/>
            <person name="Igarashi K."/>
            <person name="Samejima M."/>
            <person name="Held B.W."/>
            <person name="Barry K.W."/>
            <person name="LaButti K.M."/>
            <person name="Lapidus A."/>
            <person name="Lindquist E.A."/>
            <person name="Lucas S.M."/>
            <person name="Riley R."/>
            <person name="Salamov A.A."/>
            <person name="Hoffmeister D."/>
            <person name="Schwenk D."/>
            <person name="Hadar Y."/>
            <person name="Yarden O."/>
            <person name="de Vries R.P."/>
            <person name="Wiebenga A."/>
            <person name="Stenlid J."/>
            <person name="Eastwood D."/>
            <person name="Grigoriev I.V."/>
            <person name="Berka R.M."/>
            <person name="Blanchette R.A."/>
            <person name="Kersten P."/>
            <person name="Martinez A.T."/>
            <person name="Vicuna R."/>
            <person name="Cullen D."/>
        </authorList>
    </citation>
    <scope>NUCLEOTIDE SEQUENCE [LARGE SCALE GENOMIC DNA]</scope>
    <source>
        <strain evidence="11 12">B</strain>
    </source>
</reference>
<dbReference type="GO" id="GO:0055085">
    <property type="term" value="P:transmembrane transport"/>
    <property type="evidence" value="ECO:0007669"/>
    <property type="project" value="TreeGrafter"/>
</dbReference>
<dbReference type="Proteomes" id="UP000016930">
    <property type="component" value="Unassembled WGS sequence"/>
</dbReference>
<dbReference type="InterPro" id="IPR010308">
    <property type="entry name" value="TRP_C"/>
</dbReference>
<keyword evidence="6 8" id="KW-0472">Membrane</keyword>
<dbReference type="Pfam" id="PF06011">
    <property type="entry name" value="TRP"/>
    <property type="match status" value="1"/>
</dbReference>
<evidence type="ECO:0000256" key="1">
    <source>
        <dbReference type="ARBA" id="ARBA00004141"/>
    </source>
</evidence>